<evidence type="ECO:0000256" key="1">
    <source>
        <dbReference type="SAM" id="Phobius"/>
    </source>
</evidence>
<keyword evidence="3" id="KW-1185">Reference proteome</keyword>
<keyword evidence="1" id="KW-1133">Transmembrane helix</keyword>
<keyword evidence="1" id="KW-0472">Membrane</keyword>
<name>A0ABQ8FWC0_9PEZI</name>
<dbReference type="Proteomes" id="UP000774617">
    <property type="component" value="Unassembled WGS sequence"/>
</dbReference>
<protein>
    <recommendedName>
        <fullName evidence="4">Transmembrane protein</fullName>
    </recommendedName>
</protein>
<organism evidence="2 3">
    <name type="scientific">Macrophomina phaseolina</name>
    <dbReference type="NCBI Taxonomy" id="35725"/>
    <lineage>
        <taxon>Eukaryota</taxon>
        <taxon>Fungi</taxon>
        <taxon>Dikarya</taxon>
        <taxon>Ascomycota</taxon>
        <taxon>Pezizomycotina</taxon>
        <taxon>Dothideomycetes</taxon>
        <taxon>Dothideomycetes incertae sedis</taxon>
        <taxon>Botryosphaeriales</taxon>
        <taxon>Botryosphaeriaceae</taxon>
        <taxon>Macrophomina</taxon>
    </lineage>
</organism>
<comment type="caution">
    <text evidence="2">The sequence shown here is derived from an EMBL/GenBank/DDBJ whole genome shotgun (WGS) entry which is preliminary data.</text>
</comment>
<accession>A0ABQ8FWC0</accession>
<evidence type="ECO:0000313" key="3">
    <source>
        <dbReference type="Proteomes" id="UP000774617"/>
    </source>
</evidence>
<feature type="transmembrane region" description="Helical" evidence="1">
    <location>
        <begin position="41"/>
        <end position="62"/>
    </location>
</feature>
<proteinExistence type="predicted"/>
<gene>
    <name evidence="2" type="ORF">B0J12DRAFT_318967</name>
</gene>
<sequence>MWTPVLVSTFELLSEALIRYLDVLRSNFLWLETLGPHHGPWYLTLLSASSFPVLCWSFIICLRVKIRNRAVLTCSFAPRLSSLPFNYPNRVSFDIFLFNKAASRPLSPGARPSFAMLSSDAEAALVLTAGGFRVSWRLRWIKGGGLAGFSVAIRFFLSNWPATKPFDVPVIDFLW</sequence>
<evidence type="ECO:0000313" key="2">
    <source>
        <dbReference type="EMBL" id="KAH7030533.1"/>
    </source>
</evidence>
<reference evidence="2 3" key="1">
    <citation type="journal article" date="2021" name="Nat. Commun.">
        <title>Genetic determinants of endophytism in the Arabidopsis root mycobiome.</title>
        <authorList>
            <person name="Mesny F."/>
            <person name="Miyauchi S."/>
            <person name="Thiergart T."/>
            <person name="Pickel B."/>
            <person name="Atanasova L."/>
            <person name="Karlsson M."/>
            <person name="Huettel B."/>
            <person name="Barry K.W."/>
            <person name="Haridas S."/>
            <person name="Chen C."/>
            <person name="Bauer D."/>
            <person name="Andreopoulos W."/>
            <person name="Pangilinan J."/>
            <person name="LaButti K."/>
            <person name="Riley R."/>
            <person name="Lipzen A."/>
            <person name="Clum A."/>
            <person name="Drula E."/>
            <person name="Henrissat B."/>
            <person name="Kohler A."/>
            <person name="Grigoriev I.V."/>
            <person name="Martin F.M."/>
            <person name="Hacquard S."/>
        </authorList>
    </citation>
    <scope>NUCLEOTIDE SEQUENCE [LARGE SCALE GENOMIC DNA]</scope>
    <source>
        <strain evidence="2 3">MPI-SDFR-AT-0080</strain>
    </source>
</reference>
<keyword evidence="1" id="KW-0812">Transmembrane</keyword>
<evidence type="ECO:0008006" key="4">
    <source>
        <dbReference type="Google" id="ProtNLM"/>
    </source>
</evidence>
<dbReference type="EMBL" id="JAGTJR010000044">
    <property type="protein sequence ID" value="KAH7030533.1"/>
    <property type="molecule type" value="Genomic_DNA"/>
</dbReference>